<accession>A0A834XS63</accession>
<dbReference type="GO" id="GO:0032981">
    <property type="term" value="P:mitochondrial respiratory chain complex I assembly"/>
    <property type="evidence" value="ECO:0007669"/>
    <property type="project" value="TreeGrafter"/>
</dbReference>
<dbReference type="InterPro" id="IPR008979">
    <property type="entry name" value="Galactose-bd-like_sf"/>
</dbReference>
<dbReference type="EMBL" id="JACMRX010000004">
    <property type="protein sequence ID" value="KAF7991557.1"/>
    <property type="molecule type" value="Genomic_DNA"/>
</dbReference>
<evidence type="ECO:0000256" key="4">
    <source>
        <dbReference type="ARBA" id="ARBA00023186"/>
    </source>
</evidence>
<comment type="caution">
    <text evidence="6">The sequence shown here is derived from an EMBL/GenBank/DDBJ whole genome shotgun (WGS) entry which is preliminary data.</text>
</comment>
<dbReference type="SUPFAM" id="SSF49785">
    <property type="entry name" value="Galactose-binding domain-like"/>
    <property type="match status" value="1"/>
</dbReference>
<dbReference type="GO" id="GO:0051082">
    <property type="term" value="F:unfolded protein binding"/>
    <property type="evidence" value="ECO:0007669"/>
    <property type="project" value="TreeGrafter"/>
</dbReference>
<dbReference type="AlphaFoldDB" id="A0A834XS63"/>
<evidence type="ECO:0000256" key="3">
    <source>
        <dbReference type="ARBA" id="ARBA00023128"/>
    </source>
</evidence>
<sequence>MTSRLLGRLSQLNIINCRTIYTTNNLSAFHEIDKKSSYPRISDYQEEKKTILQRMKLGYSQLKQEMSLFQEELIDKFYMDPISAFRQGEVDVKWKFNGDPELLKKWVVTCDSDYNEGFSKATFEYTPQGSALFSGILDTRLPRDGKQKGAGYCNIRSTLPRKAFGRAEPMDWGMYTHLIMRIRGDGRNYMLNLTLDNYYDVTWNDIHGFVLYTRGGPYWQYVKIPFSKFFLSNRGRIQDSQAPIRLNMINHVGVTCGDDICGPFSLEIDYIGLERDQRFMEEFAYEMYRPPNPYYI</sequence>
<dbReference type="Proteomes" id="UP000639338">
    <property type="component" value="Unassembled WGS sequence"/>
</dbReference>
<dbReference type="InterPro" id="IPR013857">
    <property type="entry name" value="NADH-UbQ_OxRdtase-assoc_prot30"/>
</dbReference>
<dbReference type="PANTHER" id="PTHR13194:SF18">
    <property type="entry name" value="COMPLEX I INTERMEDIATE-ASSOCIATED PROTEIN 30, MITOCHONDRIAL"/>
    <property type="match status" value="1"/>
</dbReference>
<evidence type="ECO:0000259" key="5">
    <source>
        <dbReference type="Pfam" id="PF08547"/>
    </source>
</evidence>
<gene>
    <name evidence="6" type="ORF">HCN44_008928</name>
</gene>
<organism evidence="6 7">
    <name type="scientific">Aphidius gifuensis</name>
    <name type="common">Parasitoid wasp</name>
    <dbReference type="NCBI Taxonomy" id="684658"/>
    <lineage>
        <taxon>Eukaryota</taxon>
        <taxon>Metazoa</taxon>
        <taxon>Ecdysozoa</taxon>
        <taxon>Arthropoda</taxon>
        <taxon>Hexapoda</taxon>
        <taxon>Insecta</taxon>
        <taxon>Pterygota</taxon>
        <taxon>Neoptera</taxon>
        <taxon>Endopterygota</taxon>
        <taxon>Hymenoptera</taxon>
        <taxon>Apocrita</taxon>
        <taxon>Ichneumonoidea</taxon>
        <taxon>Braconidae</taxon>
        <taxon>Aphidiinae</taxon>
        <taxon>Aphidius</taxon>
    </lineage>
</organism>
<feature type="domain" description="NADH:ubiquinone oxidoreductase intermediate-associated protein 30" evidence="5">
    <location>
        <begin position="99"/>
        <end position="268"/>
    </location>
</feature>
<comment type="subcellular location">
    <subcellularLocation>
        <location evidence="1">Mitochondrion</location>
    </subcellularLocation>
</comment>
<keyword evidence="4" id="KW-0143">Chaperone</keyword>
<evidence type="ECO:0000313" key="7">
    <source>
        <dbReference type="Proteomes" id="UP000639338"/>
    </source>
</evidence>
<keyword evidence="7" id="KW-1185">Reference proteome</keyword>
<reference evidence="6 7" key="1">
    <citation type="submission" date="2020-08" db="EMBL/GenBank/DDBJ databases">
        <title>Aphidius gifuensis genome sequencing and assembly.</title>
        <authorList>
            <person name="Du Z."/>
        </authorList>
    </citation>
    <scope>NUCLEOTIDE SEQUENCE [LARGE SCALE GENOMIC DNA]</scope>
    <source>
        <strain evidence="6">YNYX2018</strain>
        <tissue evidence="6">Adults</tissue>
    </source>
</reference>
<evidence type="ECO:0000313" key="6">
    <source>
        <dbReference type="EMBL" id="KAF7991557.1"/>
    </source>
</evidence>
<dbReference type="GO" id="GO:0006120">
    <property type="term" value="P:mitochondrial electron transport, NADH to ubiquinone"/>
    <property type="evidence" value="ECO:0007669"/>
    <property type="project" value="TreeGrafter"/>
</dbReference>
<evidence type="ECO:0000256" key="1">
    <source>
        <dbReference type="ARBA" id="ARBA00004173"/>
    </source>
</evidence>
<protein>
    <recommendedName>
        <fullName evidence="5">NADH:ubiquinone oxidoreductase intermediate-associated protein 30 domain-containing protein</fullName>
    </recommendedName>
</protein>
<keyword evidence="3" id="KW-0496">Mitochondrion</keyword>
<dbReference type="PANTHER" id="PTHR13194">
    <property type="entry name" value="COMPLEX I INTERMEDIATE-ASSOCIATED PROTEIN 30"/>
    <property type="match status" value="1"/>
</dbReference>
<comment type="similarity">
    <text evidence="2">Belongs to the CIA30 family.</text>
</comment>
<name>A0A834XS63_APHGI</name>
<dbReference type="GO" id="GO:0005739">
    <property type="term" value="C:mitochondrion"/>
    <property type="evidence" value="ECO:0007669"/>
    <property type="project" value="UniProtKB-SubCell"/>
</dbReference>
<dbReference type="OrthoDB" id="42561at2759"/>
<dbReference type="InterPro" id="IPR039131">
    <property type="entry name" value="NDUFAF1"/>
</dbReference>
<evidence type="ECO:0000256" key="2">
    <source>
        <dbReference type="ARBA" id="ARBA00007884"/>
    </source>
</evidence>
<proteinExistence type="inferred from homology"/>
<dbReference type="Pfam" id="PF08547">
    <property type="entry name" value="CIA30"/>
    <property type="match status" value="1"/>
</dbReference>